<gene>
    <name evidence="3" type="ORF">EZS28_011976</name>
</gene>
<protein>
    <submittedName>
        <fullName evidence="3">Uncharacterized protein</fullName>
    </submittedName>
</protein>
<keyword evidence="2" id="KW-1133">Transmembrane helix</keyword>
<keyword evidence="2" id="KW-0472">Membrane</keyword>
<dbReference type="AlphaFoldDB" id="A0A5J4WC26"/>
<organism evidence="3 4">
    <name type="scientific">Streblomastix strix</name>
    <dbReference type="NCBI Taxonomy" id="222440"/>
    <lineage>
        <taxon>Eukaryota</taxon>
        <taxon>Metamonada</taxon>
        <taxon>Preaxostyla</taxon>
        <taxon>Oxymonadida</taxon>
        <taxon>Streblomastigidae</taxon>
        <taxon>Streblomastix</taxon>
    </lineage>
</organism>
<feature type="transmembrane region" description="Helical" evidence="2">
    <location>
        <begin position="194"/>
        <end position="227"/>
    </location>
</feature>
<accession>A0A5J4WC26</accession>
<evidence type="ECO:0000256" key="1">
    <source>
        <dbReference type="SAM" id="MobiDB-lite"/>
    </source>
</evidence>
<reference evidence="3 4" key="1">
    <citation type="submission" date="2019-03" db="EMBL/GenBank/DDBJ databases">
        <title>Single cell metagenomics reveals metabolic interactions within the superorganism composed of flagellate Streblomastix strix and complex community of Bacteroidetes bacteria on its surface.</title>
        <authorList>
            <person name="Treitli S.C."/>
            <person name="Kolisko M."/>
            <person name="Husnik F."/>
            <person name="Keeling P."/>
            <person name="Hampl V."/>
        </authorList>
    </citation>
    <scope>NUCLEOTIDE SEQUENCE [LARGE SCALE GENOMIC DNA]</scope>
    <source>
        <strain evidence="3">ST1C</strain>
    </source>
</reference>
<feature type="transmembrane region" description="Helical" evidence="2">
    <location>
        <begin position="152"/>
        <end position="174"/>
    </location>
</feature>
<proteinExistence type="predicted"/>
<comment type="caution">
    <text evidence="3">The sequence shown here is derived from an EMBL/GenBank/DDBJ whole genome shotgun (WGS) entry which is preliminary data.</text>
</comment>
<feature type="non-terminal residue" evidence="3">
    <location>
        <position position="1"/>
    </location>
</feature>
<evidence type="ECO:0000256" key="2">
    <source>
        <dbReference type="SAM" id="Phobius"/>
    </source>
</evidence>
<evidence type="ECO:0000313" key="3">
    <source>
        <dbReference type="EMBL" id="KAA6392494.1"/>
    </source>
</evidence>
<name>A0A5J4WC26_9EUKA</name>
<sequence>RKIANSLKEKLLEQRREELAQEAAEQAAKDNGNNILEKTKDFTIDEPQKNKESFLKKFTSKAANKIDEIGNKYETAGLQNPATVNDKLEKIANVSEKAVSACKGFLSDSAHYYLGFLGYIGKLLSDTVYKSNGEKLREERNKKIVTSIVNNLVLLLVLVVDLVGGLNLIALASACALSKILGQKFGHDVGKVSYYSFLLVLTLLVVLIVILVGPIGTIVLFILYSLLHIIANFKDPLEK</sequence>
<dbReference type="Proteomes" id="UP000324800">
    <property type="component" value="Unassembled WGS sequence"/>
</dbReference>
<dbReference type="EMBL" id="SNRW01002523">
    <property type="protein sequence ID" value="KAA6392494.1"/>
    <property type="molecule type" value="Genomic_DNA"/>
</dbReference>
<keyword evidence="2" id="KW-0812">Transmembrane</keyword>
<feature type="region of interest" description="Disordered" evidence="1">
    <location>
        <begin position="22"/>
        <end position="42"/>
    </location>
</feature>
<evidence type="ECO:0000313" key="4">
    <source>
        <dbReference type="Proteomes" id="UP000324800"/>
    </source>
</evidence>